<evidence type="ECO:0000313" key="2">
    <source>
        <dbReference type="EMBL" id="MDT0345290.1"/>
    </source>
</evidence>
<evidence type="ECO:0000256" key="1">
    <source>
        <dbReference type="SAM" id="MobiDB-lite"/>
    </source>
</evidence>
<protein>
    <submittedName>
        <fullName evidence="2">Uncharacterized protein</fullName>
    </submittedName>
</protein>
<dbReference type="RefSeq" id="WP_311706414.1">
    <property type="nucleotide sequence ID" value="NZ_JAVREL010000013.1"/>
</dbReference>
<dbReference type="EMBL" id="JAVREL010000013">
    <property type="protein sequence ID" value="MDT0345290.1"/>
    <property type="molecule type" value="Genomic_DNA"/>
</dbReference>
<name>A0ABU2MUG4_9ACTN</name>
<organism evidence="2 3">
    <name type="scientific">Streptomyces litchfieldiae</name>
    <dbReference type="NCBI Taxonomy" id="3075543"/>
    <lineage>
        <taxon>Bacteria</taxon>
        <taxon>Bacillati</taxon>
        <taxon>Actinomycetota</taxon>
        <taxon>Actinomycetes</taxon>
        <taxon>Kitasatosporales</taxon>
        <taxon>Streptomycetaceae</taxon>
        <taxon>Streptomyces</taxon>
    </lineage>
</organism>
<dbReference type="Proteomes" id="UP001183246">
    <property type="component" value="Unassembled WGS sequence"/>
</dbReference>
<gene>
    <name evidence="2" type="ORF">RM590_22175</name>
</gene>
<sequence length="166" mass="18008">MTAARPPARRRRVGLMALAGWLFADLLLVLALVSMSGQPDPLAAPEPGQSATPTPTPTPEPPEPEPEGPRGVEREPVEFGVRGTDTAWLAEQIAAETERWAGREAAFVLTFGGSSGGTQYAGRVNALLHQARPDMFAEDITREDFHDLGEPANTARLWVYFYTAPR</sequence>
<comment type="caution">
    <text evidence="2">The sequence shown here is derived from an EMBL/GenBank/DDBJ whole genome shotgun (WGS) entry which is preliminary data.</text>
</comment>
<evidence type="ECO:0000313" key="3">
    <source>
        <dbReference type="Proteomes" id="UP001183246"/>
    </source>
</evidence>
<proteinExistence type="predicted"/>
<accession>A0ABU2MUG4</accession>
<keyword evidence="3" id="KW-1185">Reference proteome</keyword>
<reference evidence="3" key="1">
    <citation type="submission" date="2023-07" db="EMBL/GenBank/DDBJ databases">
        <title>30 novel species of actinomycetes from the DSMZ collection.</title>
        <authorList>
            <person name="Nouioui I."/>
        </authorList>
    </citation>
    <scope>NUCLEOTIDE SEQUENCE [LARGE SCALE GENOMIC DNA]</scope>
    <source>
        <strain evidence="3">DSM 44938</strain>
    </source>
</reference>
<feature type="compositionally biased region" description="Basic and acidic residues" evidence="1">
    <location>
        <begin position="67"/>
        <end position="77"/>
    </location>
</feature>
<feature type="region of interest" description="Disordered" evidence="1">
    <location>
        <begin position="40"/>
        <end position="79"/>
    </location>
</feature>